<accession>A0A7C8ZI02</accession>
<feature type="compositionally biased region" description="Basic and acidic residues" evidence="1">
    <location>
        <begin position="93"/>
        <end position="102"/>
    </location>
</feature>
<name>A0A7C8ZI02_OPUST</name>
<dbReference type="EMBL" id="GISG01135365">
    <property type="protein sequence ID" value="MBA4643818.1"/>
    <property type="molecule type" value="Transcribed_RNA"/>
</dbReference>
<reference evidence="2" key="2">
    <citation type="submission" date="2020-07" db="EMBL/GenBank/DDBJ databases">
        <authorList>
            <person name="Vera ALvarez R."/>
            <person name="Arias-Moreno D.M."/>
            <person name="Jimenez-Jacinto V."/>
            <person name="Jimenez-Bremont J.F."/>
            <person name="Swaminathan K."/>
            <person name="Moose S.P."/>
            <person name="Guerrero-Gonzalez M.L."/>
            <person name="Marino-Ramirez L."/>
            <person name="Landsman D."/>
            <person name="Rodriguez-Kessler M."/>
            <person name="Delgado-Sanchez P."/>
        </authorList>
    </citation>
    <scope>NUCLEOTIDE SEQUENCE</scope>
    <source>
        <tissue evidence="2">Cladode</tissue>
    </source>
</reference>
<evidence type="ECO:0000256" key="1">
    <source>
        <dbReference type="SAM" id="MobiDB-lite"/>
    </source>
</evidence>
<protein>
    <submittedName>
        <fullName evidence="2">Uncharacterized protein</fullName>
    </submittedName>
</protein>
<dbReference type="AlphaFoldDB" id="A0A7C8ZI02"/>
<proteinExistence type="predicted"/>
<organism evidence="2">
    <name type="scientific">Opuntia streptacantha</name>
    <name type="common">Prickly pear cactus</name>
    <name type="synonym">Opuntia cardona</name>
    <dbReference type="NCBI Taxonomy" id="393608"/>
    <lineage>
        <taxon>Eukaryota</taxon>
        <taxon>Viridiplantae</taxon>
        <taxon>Streptophyta</taxon>
        <taxon>Embryophyta</taxon>
        <taxon>Tracheophyta</taxon>
        <taxon>Spermatophyta</taxon>
        <taxon>Magnoliopsida</taxon>
        <taxon>eudicotyledons</taxon>
        <taxon>Gunneridae</taxon>
        <taxon>Pentapetalae</taxon>
        <taxon>Caryophyllales</taxon>
        <taxon>Cactineae</taxon>
        <taxon>Cactaceae</taxon>
        <taxon>Opuntioideae</taxon>
        <taxon>Opuntia</taxon>
    </lineage>
</organism>
<feature type="region of interest" description="Disordered" evidence="1">
    <location>
        <begin position="75"/>
        <end position="108"/>
    </location>
</feature>
<evidence type="ECO:0000313" key="2">
    <source>
        <dbReference type="EMBL" id="MBA4643818.1"/>
    </source>
</evidence>
<reference evidence="2" key="1">
    <citation type="journal article" date="2013" name="J. Plant Res.">
        <title>Effect of fungi and light on seed germination of three Opuntia species from semiarid lands of central Mexico.</title>
        <authorList>
            <person name="Delgado-Sanchez P."/>
            <person name="Jimenez-Bremont J.F."/>
            <person name="Guerrero-Gonzalez Mde L."/>
            <person name="Flores J."/>
        </authorList>
    </citation>
    <scope>NUCLEOTIDE SEQUENCE</scope>
    <source>
        <tissue evidence="2">Cladode</tissue>
    </source>
</reference>
<sequence>MFISCSYIVQGRQLAATKHTSCGRTVHTIEWQPRNKFSPVQANTTKNKEIQPIASKVKQVQVSGAKLKQIEGNSKRANGVYVPHTSATKQRHREQIEHKYNKIETTNL</sequence>